<evidence type="ECO:0000256" key="7">
    <source>
        <dbReference type="ARBA" id="ARBA00022958"/>
    </source>
</evidence>
<keyword evidence="9" id="KW-0406">Ion transport</keyword>
<evidence type="ECO:0000256" key="9">
    <source>
        <dbReference type="ARBA" id="ARBA00023065"/>
    </source>
</evidence>
<keyword evidence="6" id="KW-0631">Potassium channel</keyword>
<feature type="transmembrane region" description="Helical" evidence="13">
    <location>
        <begin position="54"/>
        <end position="71"/>
    </location>
</feature>
<keyword evidence="3" id="KW-0813">Transport</keyword>
<keyword evidence="10 13" id="KW-0472">Membrane</keyword>
<feature type="transmembrane region" description="Helical" evidence="13">
    <location>
        <begin position="83"/>
        <end position="101"/>
    </location>
</feature>
<dbReference type="PANTHER" id="PTHR31462:SF5">
    <property type="entry name" value="ENDOSOMAL_LYSOSOMAL PROTON CHANNEL TMEM175"/>
    <property type="match status" value="1"/>
</dbReference>
<evidence type="ECO:0000256" key="11">
    <source>
        <dbReference type="ARBA" id="ARBA00023303"/>
    </source>
</evidence>
<name>A0ABS9T7Z1_9PSEU</name>
<dbReference type="RefSeq" id="WP_241034681.1">
    <property type="nucleotide sequence ID" value="NZ_BAAAJF010000009.1"/>
</dbReference>
<evidence type="ECO:0000256" key="12">
    <source>
        <dbReference type="ARBA" id="ARBA00034430"/>
    </source>
</evidence>
<feature type="transmembrane region" description="Helical" evidence="13">
    <location>
        <begin position="143"/>
        <end position="162"/>
    </location>
</feature>
<gene>
    <name evidence="14" type="ORF">MMF94_03020</name>
</gene>
<evidence type="ECO:0000256" key="5">
    <source>
        <dbReference type="ARBA" id="ARBA00022692"/>
    </source>
</evidence>
<evidence type="ECO:0000256" key="10">
    <source>
        <dbReference type="ARBA" id="ARBA00023136"/>
    </source>
</evidence>
<proteinExistence type="inferred from homology"/>
<dbReference type="PANTHER" id="PTHR31462">
    <property type="entry name" value="ENDOSOMAL/LYSOSOMAL POTASSIUM CHANNEL TMEM175"/>
    <property type="match status" value="1"/>
</dbReference>
<evidence type="ECO:0000256" key="1">
    <source>
        <dbReference type="ARBA" id="ARBA00004141"/>
    </source>
</evidence>
<comment type="subcellular location">
    <subcellularLocation>
        <location evidence="1">Membrane</location>
        <topology evidence="1">Multi-pass membrane protein</topology>
    </subcellularLocation>
</comment>
<evidence type="ECO:0000256" key="13">
    <source>
        <dbReference type="SAM" id="Phobius"/>
    </source>
</evidence>
<protein>
    <submittedName>
        <fullName evidence="14">DUF1211 domain-containing protein</fullName>
    </submittedName>
</protein>
<keyword evidence="11" id="KW-0407">Ion channel</keyword>
<dbReference type="EMBL" id="JAKXMK010000003">
    <property type="protein sequence ID" value="MCH6164645.1"/>
    <property type="molecule type" value="Genomic_DNA"/>
</dbReference>
<feature type="transmembrane region" description="Helical" evidence="13">
    <location>
        <begin position="12"/>
        <end position="34"/>
    </location>
</feature>
<accession>A0ABS9T7Z1</accession>
<keyword evidence="7" id="KW-0630">Potassium</keyword>
<sequence length="207" mass="22491">MSALKPLDRLVTFTDAVVAIAITLLVLPLVDAVGESVAARVPPVEVITEHQPQIYSFLLSFAVIARLWIVHRRMFEKVVADSTPLLFWSMAWLLTIVVLPFPTEMIGGYGDEWFTAVFYVGTILASSVCLTVLAFMIHGPVGASGAVTTTAILVVAFVLTALVPGASYFALLLLVFSSLLNRVVEPLLGRVEERRTARQGLRPTPPT</sequence>
<feature type="transmembrane region" description="Helical" evidence="13">
    <location>
        <begin position="113"/>
        <end position="136"/>
    </location>
</feature>
<comment type="caution">
    <text evidence="14">The sequence shown here is derived from an EMBL/GenBank/DDBJ whole genome shotgun (WGS) entry which is preliminary data.</text>
</comment>
<evidence type="ECO:0000313" key="15">
    <source>
        <dbReference type="Proteomes" id="UP001299970"/>
    </source>
</evidence>
<evidence type="ECO:0000313" key="14">
    <source>
        <dbReference type="EMBL" id="MCH6164645.1"/>
    </source>
</evidence>
<evidence type="ECO:0000256" key="3">
    <source>
        <dbReference type="ARBA" id="ARBA00022448"/>
    </source>
</evidence>
<keyword evidence="5 13" id="KW-0812">Transmembrane</keyword>
<evidence type="ECO:0000256" key="2">
    <source>
        <dbReference type="ARBA" id="ARBA00006920"/>
    </source>
</evidence>
<dbReference type="Proteomes" id="UP001299970">
    <property type="component" value="Unassembled WGS sequence"/>
</dbReference>
<comment type="similarity">
    <text evidence="2">Belongs to the TMEM175 family.</text>
</comment>
<reference evidence="14 15" key="1">
    <citation type="submission" date="2022-03" db="EMBL/GenBank/DDBJ databases">
        <title>Pseudonocardia alaer sp. nov., a novel actinomycete isolated from reed forest soil.</title>
        <authorList>
            <person name="Wang L."/>
        </authorList>
    </citation>
    <scope>NUCLEOTIDE SEQUENCE [LARGE SCALE GENOMIC DNA]</scope>
    <source>
        <strain evidence="14 15">Y-16303</strain>
    </source>
</reference>
<dbReference type="Pfam" id="PF06736">
    <property type="entry name" value="TMEM175"/>
    <property type="match status" value="1"/>
</dbReference>
<evidence type="ECO:0000256" key="8">
    <source>
        <dbReference type="ARBA" id="ARBA00022989"/>
    </source>
</evidence>
<keyword evidence="8 13" id="KW-1133">Transmembrane helix</keyword>
<evidence type="ECO:0000256" key="6">
    <source>
        <dbReference type="ARBA" id="ARBA00022826"/>
    </source>
</evidence>
<evidence type="ECO:0000256" key="4">
    <source>
        <dbReference type="ARBA" id="ARBA00022538"/>
    </source>
</evidence>
<organism evidence="14 15">
    <name type="scientific">Pseudonocardia alaniniphila</name>
    <dbReference type="NCBI Taxonomy" id="75291"/>
    <lineage>
        <taxon>Bacteria</taxon>
        <taxon>Bacillati</taxon>
        <taxon>Actinomycetota</taxon>
        <taxon>Actinomycetes</taxon>
        <taxon>Pseudonocardiales</taxon>
        <taxon>Pseudonocardiaceae</taxon>
        <taxon>Pseudonocardia</taxon>
    </lineage>
</organism>
<keyword evidence="4" id="KW-0633">Potassium transport</keyword>
<dbReference type="InterPro" id="IPR010617">
    <property type="entry name" value="TMEM175-like"/>
</dbReference>
<keyword evidence="15" id="KW-1185">Reference proteome</keyword>
<comment type="catalytic activity">
    <reaction evidence="12">
        <text>K(+)(in) = K(+)(out)</text>
        <dbReference type="Rhea" id="RHEA:29463"/>
        <dbReference type="ChEBI" id="CHEBI:29103"/>
    </reaction>
</comment>